<dbReference type="Proteomes" id="UP000294513">
    <property type="component" value="Unassembled WGS sequence"/>
</dbReference>
<sequence length="91" mass="9796">MITTNRFSSSIWDDVEHAILRAAQRPSTCREIATVAGLTPDTVKTQIDVQARGGLIVQSVDGGVRYQLTVAGWKRLFALADTARPGQQAAA</sequence>
<gene>
    <name evidence="1" type="ORF">E1298_01180</name>
</gene>
<dbReference type="AlphaFoldDB" id="A0A4V2YZL0"/>
<comment type="caution">
    <text evidence="1">The sequence shown here is derived from an EMBL/GenBank/DDBJ whole genome shotgun (WGS) entry which is preliminary data.</text>
</comment>
<accession>A0A4V2YZL0</accession>
<reference evidence="1 2" key="1">
    <citation type="submission" date="2019-03" db="EMBL/GenBank/DDBJ databases">
        <title>Draft genome sequences of novel Actinobacteria.</title>
        <authorList>
            <person name="Sahin N."/>
            <person name="Ay H."/>
            <person name="Saygin H."/>
        </authorList>
    </citation>
    <scope>NUCLEOTIDE SEQUENCE [LARGE SCALE GENOMIC DNA]</scope>
    <source>
        <strain evidence="1 2">H3C3</strain>
    </source>
</reference>
<dbReference type="EMBL" id="SMKU01000002">
    <property type="protein sequence ID" value="TDD97677.1"/>
    <property type="molecule type" value="Genomic_DNA"/>
</dbReference>
<protein>
    <recommendedName>
        <fullName evidence="3">Winged helix-turn-helix transcriptional regulator</fullName>
    </recommendedName>
</protein>
<dbReference type="RefSeq" id="WP_131888839.1">
    <property type="nucleotide sequence ID" value="NZ_SMKU01000002.1"/>
</dbReference>
<evidence type="ECO:0000313" key="2">
    <source>
        <dbReference type="Proteomes" id="UP000294513"/>
    </source>
</evidence>
<evidence type="ECO:0008006" key="3">
    <source>
        <dbReference type="Google" id="ProtNLM"/>
    </source>
</evidence>
<proteinExistence type="predicted"/>
<name>A0A4V2YZL0_9ACTN</name>
<keyword evidence="2" id="KW-1185">Reference proteome</keyword>
<organism evidence="1 2">
    <name type="scientific">Actinomadura rubrisoli</name>
    <dbReference type="NCBI Taxonomy" id="2530368"/>
    <lineage>
        <taxon>Bacteria</taxon>
        <taxon>Bacillati</taxon>
        <taxon>Actinomycetota</taxon>
        <taxon>Actinomycetes</taxon>
        <taxon>Streptosporangiales</taxon>
        <taxon>Thermomonosporaceae</taxon>
        <taxon>Actinomadura</taxon>
    </lineage>
</organism>
<evidence type="ECO:0000313" key="1">
    <source>
        <dbReference type="EMBL" id="TDD97677.1"/>
    </source>
</evidence>